<dbReference type="PANTHER" id="PTHR33543">
    <property type="entry name" value="METALLOTHIONEIN-LIKE PROTEIN 2A"/>
    <property type="match status" value="1"/>
</dbReference>
<sequence length="80" mass="8279">MSSCCGGKYGCGFGCDCGSGCNRCGMAHDLSYMEGSTTETFVMGVSPQKSHFEASEMGVADENGCKCGDSCTCNPCKCTK</sequence>
<keyword evidence="4 5" id="KW-0480">Metal-thiolate cluster</keyword>
<proteinExistence type="inferred from homology"/>
<keyword evidence="7" id="KW-1185">Reference proteome</keyword>
<comment type="similarity">
    <text evidence="2 5">Belongs to the metallothionein superfamily. Type 15 family.</text>
</comment>
<dbReference type="InterPro" id="IPR000347">
    <property type="entry name" value="Metalthion_15p"/>
</dbReference>
<dbReference type="GO" id="GO:0046872">
    <property type="term" value="F:metal ion binding"/>
    <property type="evidence" value="ECO:0007669"/>
    <property type="project" value="UniProtKB-UniRule"/>
</dbReference>
<organism evidence="6 7">
    <name type="scientific">Malus domestica</name>
    <name type="common">Apple</name>
    <name type="synonym">Pyrus malus</name>
    <dbReference type="NCBI Taxonomy" id="3750"/>
    <lineage>
        <taxon>Eukaryota</taxon>
        <taxon>Viridiplantae</taxon>
        <taxon>Streptophyta</taxon>
        <taxon>Embryophyta</taxon>
        <taxon>Tracheophyta</taxon>
        <taxon>Spermatophyta</taxon>
        <taxon>Magnoliopsida</taxon>
        <taxon>eudicotyledons</taxon>
        <taxon>Gunneridae</taxon>
        <taxon>Pentapetalae</taxon>
        <taxon>rosids</taxon>
        <taxon>fabids</taxon>
        <taxon>Rosales</taxon>
        <taxon>Rosaceae</taxon>
        <taxon>Amygdaloideae</taxon>
        <taxon>Maleae</taxon>
        <taxon>Malus</taxon>
    </lineage>
</organism>
<evidence type="ECO:0000313" key="7">
    <source>
        <dbReference type="Proteomes" id="UP000290289"/>
    </source>
</evidence>
<name>A0A498HJ21_MALDO</name>
<evidence type="ECO:0000256" key="2">
    <source>
        <dbReference type="ARBA" id="ARBA00005802"/>
    </source>
</evidence>
<evidence type="ECO:0000313" key="6">
    <source>
        <dbReference type="EMBL" id="RXH70700.1"/>
    </source>
</evidence>
<dbReference type="Pfam" id="PF01439">
    <property type="entry name" value="Metallothio_2"/>
    <property type="match status" value="1"/>
</dbReference>
<reference evidence="6 7" key="1">
    <citation type="submission" date="2018-10" db="EMBL/GenBank/DDBJ databases">
        <title>A high-quality apple genome assembly.</title>
        <authorList>
            <person name="Hu J."/>
        </authorList>
    </citation>
    <scope>NUCLEOTIDE SEQUENCE [LARGE SCALE GENOMIC DNA]</scope>
    <source>
        <strain evidence="7">cv. HFTH1</strain>
        <tissue evidence="6">Young leaf</tissue>
    </source>
</reference>
<dbReference type="PANTHER" id="PTHR33543:SF33">
    <property type="entry name" value="METALLOTHIONEIN-LIKE PROTEIN 2B"/>
    <property type="match status" value="1"/>
</dbReference>
<accession>A0A498HJ21</accession>
<keyword evidence="3 5" id="KW-0479">Metal-binding</keyword>
<comment type="function">
    <text evidence="1 5">Metallothioneins have a high content of cysteine residues that bind various heavy metals.</text>
</comment>
<dbReference type="EMBL" id="RDQH01000342">
    <property type="protein sequence ID" value="RXH70700.1"/>
    <property type="molecule type" value="Genomic_DNA"/>
</dbReference>
<evidence type="ECO:0000256" key="3">
    <source>
        <dbReference type="ARBA" id="ARBA00022723"/>
    </source>
</evidence>
<dbReference type="AlphaFoldDB" id="A0A498HJ21"/>
<evidence type="ECO:0000256" key="4">
    <source>
        <dbReference type="ARBA" id="ARBA00022851"/>
    </source>
</evidence>
<evidence type="ECO:0000256" key="1">
    <source>
        <dbReference type="ARBA" id="ARBA00002568"/>
    </source>
</evidence>
<comment type="caution">
    <text evidence="6">The sequence shown here is derived from an EMBL/GenBank/DDBJ whole genome shotgun (WGS) entry which is preliminary data.</text>
</comment>
<dbReference type="Proteomes" id="UP000290289">
    <property type="component" value="Chromosome 16"/>
</dbReference>
<gene>
    <name evidence="6" type="ORF">DVH24_013446</name>
</gene>
<evidence type="ECO:0000256" key="5">
    <source>
        <dbReference type="RuleBase" id="RU369052"/>
    </source>
</evidence>
<protein>
    <recommendedName>
        <fullName evidence="5">Metallothionein-like protein</fullName>
    </recommendedName>
</protein>